<accession>A0A8B6HA90</accession>
<dbReference type="PANTHER" id="PTHR33050:SF7">
    <property type="entry name" value="RIBONUCLEASE H"/>
    <property type="match status" value="1"/>
</dbReference>
<dbReference type="PANTHER" id="PTHR33050">
    <property type="entry name" value="REVERSE TRANSCRIPTASE DOMAIN-CONTAINING PROTEIN"/>
    <property type="match status" value="1"/>
</dbReference>
<dbReference type="OrthoDB" id="6062799at2759"/>
<keyword evidence="2" id="KW-1185">Reference proteome</keyword>
<dbReference type="InterPro" id="IPR043502">
    <property type="entry name" value="DNA/RNA_pol_sf"/>
</dbReference>
<dbReference type="GO" id="GO:0006259">
    <property type="term" value="P:DNA metabolic process"/>
    <property type="evidence" value="ECO:0007669"/>
    <property type="project" value="UniProtKB-ARBA"/>
</dbReference>
<comment type="caution">
    <text evidence="1">The sequence shown here is derived from an EMBL/GenBank/DDBJ whole genome shotgun (WGS) entry which is preliminary data.</text>
</comment>
<name>A0A8B6HA90_MYTGA</name>
<dbReference type="GO" id="GO:0003676">
    <property type="term" value="F:nucleic acid binding"/>
    <property type="evidence" value="ECO:0007669"/>
    <property type="project" value="InterPro"/>
</dbReference>
<evidence type="ECO:0008006" key="3">
    <source>
        <dbReference type="Google" id="ProtNLM"/>
    </source>
</evidence>
<protein>
    <recommendedName>
        <fullName evidence="3">RNase H type-1 domain-containing protein</fullName>
    </recommendedName>
</protein>
<dbReference type="AlphaFoldDB" id="A0A8B6HA90"/>
<reference evidence="1" key="1">
    <citation type="submission" date="2018-11" db="EMBL/GenBank/DDBJ databases">
        <authorList>
            <person name="Alioto T."/>
            <person name="Alioto T."/>
        </authorList>
    </citation>
    <scope>NUCLEOTIDE SEQUENCE</scope>
</reference>
<organism evidence="1 2">
    <name type="scientific">Mytilus galloprovincialis</name>
    <name type="common">Mediterranean mussel</name>
    <dbReference type="NCBI Taxonomy" id="29158"/>
    <lineage>
        <taxon>Eukaryota</taxon>
        <taxon>Metazoa</taxon>
        <taxon>Spiralia</taxon>
        <taxon>Lophotrochozoa</taxon>
        <taxon>Mollusca</taxon>
        <taxon>Bivalvia</taxon>
        <taxon>Autobranchia</taxon>
        <taxon>Pteriomorphia</taxon>
        <taxon>Mytilida</taxon>
        <taxon>Mytiloidea</taxon>
        <taxon>Mytilidae</taxon>
        <taxon>Mytilinae</taxon>
        <taxon>Mytilus</taxon>
    </lineage>
</organism>
<gene>
    <name evidence="1" type="ORF">MGAL_10B010987</name>
</gene>
<dbReference type="InterPro" id="IPR036397">
    <property type="entry name" value="RNaseH_sf"/>
</dbReference>
<sequence>MGTNSDFDSAYLDSVFVSQTLSNAGFVVNIEKSIWKPCQELVWLGLIWNSLNHSIQVPSQRLVDLITCINRVMDSLPFVSARILAGVTGRVISMSPVIEYKVPSIIVYSDASSFACGAYSCQLDNQIFHKMWTGGEKELSSTWRELKAIELCIDTFQGQLSGKVLKWFTDSQNCVGIVESGSGKPQLHSLAMSIFSICVKNSINIDIEWIPRGKNIKADAISKIFDFDDWGVSLEFFEFIDSMYGPHSVDRFADSNNKKIELFNSRFYTPGSSGVDAFSFDWKEDNNWLVPPIHLVCRVIKHCIACKASGTLIVPKWESAPFWPLLYQNKLLCQPYVADMLEFKDTKDIYIHGSNKKSLFGSDEFKGTVLAVRIVT</sequence>
<dbReference type="EMBL" id="UYJE01009716">
    <property type="protein sequence ID" value="VDI76086.1"/>
    <property type="molecule type" value="Genomic_DNA"/>
</dbReference>
<evidence type="ECO:0000313" key="2">
    <source>
        <dbReference type="Proteomes" id="UP000596742"/>
    </source>
</evidence>
<dbReference type="Proteomes" id="UP000596742">
    <property type="component" value="Unassembled WGS sequence"/>
</dbReference>
<dbReference type="InterPro" id="IPR052055">
    <property type="entry name" value="Hepadnavirus_pol/RT"/>
</dbReference>
<evidence type="ECO:0000313" key="1">
    <source>
        <dbReference type="EMBL" id="VDI76086.1"/>
    </source>
</evidence>
<dbReference type="SUPFAM" id="SSF56672">
    <property type="entry name" value="DNA/RNA polymerases"/>
    <property type="match status" value="1"/>
</dbReference>
<dbReference type="CDD" id="cd09275">
    <property type="entry name" value="RNase_HI_RT_DIRS1"/>
    <property type="match status" value="1"/>
</dbReference>
<dbReference type="Gene3D" id="3.30.420.10">
    <property type="entry name" value="Ribonuclease H-like superfamily/Ribonuclease H"/>
    <property type="match status" value="1"/>
</dbReference>
<proteinExistence type="predicted"/>